<dbReference type="EMBL" id="UINC01058328">
    <property type="protein sequence ID" value="SVB80456.1"/>
    <property type="molecule type" value="Genomic_DNA"/>
</dbReference>
<organism evidence="1">
    <name type="scientific">marine metagenome</name>
    <dbReference type="NCBI Taxonomy" id="408172"/>
    <lineage>
        <taxon>unclassified sequences</taxon>
        <taxon>metagenomes</taxon>
        <taxon>ecological metagenomes</taxon>
    </lineage>
</organism>
<gene>
    <name evidence="1" type="ORF">METZ01_LOCUS233310</name>
</gene>
<dbReference type="AlphaFoldDB" id="A0A382GZE2"/>
<accession>A0A382GZE2</accession>
<evidence type="ECO:0000313" key="1">
    <source>
        <dbReference type="EMBL" id="SVB80456.1"/>
    </source>
</evidence>
<name>A0A382GZE2_9ZZZZ</name>
<sequence>MDSRVQYFDISIMPKWIRFGIEDIY</sequence>
<reference evidence="1" key="1">
    <citation type="submission" date="2018-05" db="EMBL/GenBank/DDBJ databases">
        <authorList>
            <person name="Lanie J.A."/>
            <person name="Ng W.-L."/>
            <person name="Kazmierczak K.M."/>
            <person name="Andrzejewski T.M."/>
            <person name="Davidsen T.M."/>
            <person name="Wayne K.J."/>
            <person name="Tettelin H."/>
            <person name="Glass J.I."/>
            <person name="Rusch D."/>
            <person name="Podicherti R."/>
            <person name="Tsui H.-C.T."/>
            <person name="Winkler M.E."/>
        </authorList>
    </citation>
    <scope>NUCLEOTIDE SEQUENCE</scope>
</reference>
<protein>
    <submittedName>
        <fullName evidence="1">Uncharacterized protein</fullName>
    </submittedName>
</protein>
<proteinExistence type="predicted"/>